<evidence type="ECO:0000259" key="9">
    <source>
        <dbReference type="PROSITE" id="PS50863"/>
    </source>
</evidence>
<dbReference type="GO" id="GO:0003677">
    <property type="term" value="F:DNA binding"/>
    <property type="evidence" value="ECO:0007669"/>
    <property type="project" value="UniProtKB-KW"/>
</dbReference>
<keyword evidence="6 8" id="KW-0539">Nucleus</keyword>
<dbReference type="Proteomes" id="UP001420932">
    <property type="component" value="Unassembled WGS sequence"/>
</dbReference>
<evidence type="ECO:0000256" key="8">
    <source>
        <dbReference type="RuleBase" id="RU004561"/>
    </source>
</evidence>
<dbReference type="Gene3D" id="2.40.330.10">
    <property type="entry name" value="DNA-binding pseudobarrel domain"/>
    <property type="match status" value="1"/>
</dbReference>
<dbReference type="Pfam" id="PF06507">
    <property type="entry name" value="ARF_AD"/>
    <property type="match status" value="1"/>
</dbReference>
<dbReference type="Gene3D" id="2.30.30.1040">
    <property type="match status" value="1"/>
</dbReference>
<comment type="function">
    <text evidence="8">Auxin response factors (ARFs) are transcriptional factors that bind specifically to the DNA sequence 5'-TGTCTC-3' found in the auxin-responsive promoter elements (AuxREs).</text>
</comment>
<keyword evidence="3 8" id="KW-0805">Transcription regulation</keyword>
<evidence type="ECO:0000256" key="4">
    <source>
        <dbReference type="ARBA" id="ARBA00023125"/>
    </source>
</evidence>
<comment type="caution">
    <text evidence="10">The sequence shown here is derived from an EMBL/GenBank/DDBJ whole genome shotgun (WGS) entry which is preliminary data.</text>
</comment>
<evidence type="ECO:0000313" key="11">
    <source>
        <dbReference type="Proteomes" id="UP001420932"/>
    </source>
</evidence>
<dbReference type="EMBL" id="JBBNAF010000007">
    <property type="protein sequence ID" value="KAK9127282.1"/>
    <property type="molecule type" value="Genomic_DNA"/>
</dbReference>
<evidence type="ECO:0000256" key="6">
    <source>
        <dbReference type="ARBA" id="ARBA00023242"/>
    </source>
</evidence>
<accession>A0AAP0P114</accession>
<organism evidence="10 11">
    <name type="scientific">Stephania yunnanensis</name>
    <dbReference type="NCBI Taxonomy" id="152371"/>
    <lineage>
        <taxon>Eukaryota</taxon>
        <taxon>Viridiplantae</taxon>
        <taxon>Streptophyta</taxon>
        <taxon>Embryophyta</taxon>
        <taxon>Tracheophyta</taxon>
        <taxon>Spermatophyta</taxon>
        <taxon>Magnoliopsida</taxon>
        <taxon>Ranunculales</taxon>
        <taxon>Menispermaceae</taxon>
        <taxon>Menispermoideae</taxon>
        <taxon>Cissampelideae</taxon>
        <taxon>Stephania</taxon>
    </lineage>
</organism>
<evidence type="ECO:0000313" key="10">
    <source>
        <dbReference type="EMBL" id="KAK9127282.1"/>
    </source>
</evidence>
<name>A0AAP0P114_9MAGN</name>
<evidence type="ECO:0000256" key="3">
    <source>
        <dbReference type="ARBA" id="ARBA00023015"/>
    </source>
</evidence>
<dbReference type="GO" id="GO:0005634">
    <property type="term" value="C:nucleus"/>
    <property type="evidence" value="ECO:0007669"/>
    <property type="project" value="UniProtKB-SubCell"/>
</dbReference>
<dbReference type="AlphaFoldDB" id="A0AAP0P114"/>
<evidence type="ECO:0000256" key="5">
    <source>
        <dbReference type="ARBA" id="ARBA00023163"/>
    </source>
</evidence>
<dbReference type="CDD" id="cd10017">
    <property type="entry name" value="B3_DNA"/>
    <property type="match status" value="1"/>
</dbReference>
<keyword evidence="7 8" id="KW-0927">Auxin signaling pathway</keyword>
<gene>
    <name evidence="10" type="ORF">Syun_016079</name>
</gene>
<dbReference type="InterPro" id="IPR010525">
    <property type="entry name" value="ARF_dom"/>
</dbReference>
<evidence type="ECO:0000256" key="1">
    <source>
        <dbReference type="ARBA" id="ARBA00004123"/>
    </source>
</evidence>
<dbReference type="InterPro" id="IPR044835">
    <property type="entry name" value="ARF_plant"/>
</dbReference>
<dbReference type="FunFam" id="2.30.30.1040:FF:000001">
    <property type="entry name" value="Auxin response factor"/>
    <property type="match status" value="1"/>
</dbReference>
<dbReference type="PANTHER" id="PTHR31384">
    <property type="entry name" value="AUXIN RESPONSE FACTOR 4-RELATED"/>
    <property type="match status" value="1"/>
</dbReference>
<dbReference type="GO" id="GO:0009734">
    <property type="term" value="P:auxin-activated signaling pathway"/>
    <property type="evidence" value="ECO:0007669"/>
    <property type="project" value="UniProtKB-KW"/>
</dbReference>
<dbReference type="Pfam" id="PF02362">
    <property type="entry name" value="B3"/>
    <property type="match status" value="1"/>
</dbReference>
<dbReference type="InterPro" id="IPR003340">
    <property type="entry name" value="B3_DNA-bd"/>
</dbReference>
<comment type="similarity">
    <text evidence="2 8">Belongs to the ARF family.</text>
</comment>
<feature type="domain" description="TF-B3" evidence="9">
    <location>
        <begin position="168"/>
        <end position="270"/>
    </location>
</feature>
<evidence type="ECO:0000256" key="2">
    <source>
        <dbReference type="ARBA" id="ARBA00007853"/>
    </source>
</evidence>
<proteinExistence type="inferred from homology"/>
<dbReference type="GO" id="GO:0006355">
    <property type="term" value="P:regulation of DNA-templated transcription"/>
    <property type="evidence" value="ECO:0007669"/>
    <property type="project" value="InterPro"/>
</dbReference>
<comment type="subcellular location">
    <subcellularLocation>
        <location evidence="1 8">Nucleus</location>
    </subcellularLocation>
</comment>
<dbReference type="SUPFAM" id="SSF101936">
    <property type="entry name" value="DNA-binding pseudobarrel domain"/>
    <property type="match status" value="1"/>
</dbReference>
<dbReference type="FunFam" id="2.40.330.10:FF:000001">
    <property type="entry name" value="Auxin response factor"/>
    <property type="match status" value="1"/>
</dbReference>
<dbReference type="InterPro" id="IPR015300">
    <property type="entry name" value="DNA-bd_pseudobarrel_sf"/>
</dbReference>
<dbReference type="SMART" id="SM01019">
    <property type="entry name" value="B3"/>
    <property type="match status" value="1"/>
</dbReference>
<evidence type="ECO:0000256" key="7">
    <source>
        <dbReference type="ARBA" id="ARBA00023294"/>
    </source>
</evidence>
<dbReference type="PROSITE" id="PS50863">
    <property type="entry name" value="B3"/>
    <property type="match status" value="1"/>
</dbReference>
<keyword evidence="4 8" id="KW-0238">DNA-binding</keyword>
<keyword evidence="11" id="KW-1185">Reference proteome</keyword>
<protein>
    <recommendedName>
        <fullName evidence="8">Auxin response factor</fullName>
    </recommendedName>
</protein>
<keyword evidence="5 8" id="KW-0804">Transcription</keyword>
<comment type="subunit">
    <text evidence="8">Homodimers and heterodimers.</text>
</comment>
<reference evidence="10 11" key="1">
    <citation type="submission" date="2024-01" db="EMBL/GenBank/DDBJ databases">
        <title>Genome assemblies of Stephania.</title>
        <authorList>
            <person name="Yang L."/>
        </authorList>
    </citation>
    <scope>NUCLEOTIDE SEQUENCE [LARGE SCALE GENOMIC DNA]</scope>
    <source>
        <strain evidence="10">YNDBR</strain>
        <tissue evidence="10">Leaf</tissue>
    </source>
</reference>
<sequence length="657" mass="73140">MEIDLNYTLEEESECFNGGEEKGKGVVDVSVGSGVSSLSSSSSSTASSSIYHELWHACAGPLTSLPKNGSLIVYFPQGHLEQLISSSSSHYHALNLPKFNLPSQIFCRVVDVQLLANKENDEVYAKVDLLPQTALEEGNLERYEHEEGVDVRNCKGRGSGRNFTPHMFCKTLTASDTSSHGGFSVPRRAAENCFPPLDHKQQRPSQEIAAKDLHGVEWKFRHIYRGQPRRHLLTTGWSGFISKKNLVSGDAVLFLRGEDGELRLGIRRANRPRNFHPDSVLGTQDTPLDTLSHLAKAASTKASFMFCTIQVLKCRDTPSEFVVPYEKYKKSIINPVAKGMRFKMSFKMEDTAERRYSGIVIGIGDLDPYRWPNSKWRCLMVRWDEDIVNDYAGRVSPWDIEPSSSVAHLSGPLAPKLKKPRIDLPPTSFKNPVNLEDGSLLEFDQYMRSFKVLQGQESLGFISPHFESCEVQRASHTGFSESARFMKVLQGQEIFPLASSLHGRAEFHLNGATNNNLTYNMLNMHGRLIPPPGSNVNAILGAPLHEHFKLNGGLAFLPYLPNLQGSIVQSNVHFGQRKFSAAMGDGISDIRSPNSHNVQIFPYKLPGTPTVAKDCKENENELQNEMKSSCKLFGFSLDGEIPFQKSPSSGMTVQKFT</sequence>
<dbReference type="PANTHER" id="PTHR31384:SF102">
    <property type="entry name" value="AUXIN RESPONSE FACTOR 4"/>
    <property type="match status" value="1"/>
</dbReference>